<keyword evidence="2" id="KW-0812">Transmembrane</keyword>
<comment type="caution">
    <text evidence="3">The sequence shown here is derived from an EMBL/GenBank/DDBJ whole genome shotgun (WGS) entry which is preliminary data.</text>
</comment>
<organism evidence="3 4">
    <name type="scientific">Elysia chlorotica</name>
    <name type="common">Eastern emerald elysia</name>
    <name type="synonym">Sea slug</name>
    <dbReference type="NCBI Taxonomy" id="188477"/>
    <lineage>
        <taxon>Eukaryota</taxon>
        <taxon>Metazoa</taxon>
        <taxon>Spiralia</taxon>
        <taxon>Lophotrochozoa</taxon>
        <taxon>Mollusca</taxon>
        <taxon>Gastropoda</taxon>
        <taxon>Heterobranchia</taxon>
        <taxon>Euthyneura</taxon>
        <taxon>Panpulmonata</taxon>
        <taxon>Sacoglossa</taxon>
        <taxon>Placobranchoidea</taxon>
        <taxon>Plakobranchidae</taxon>
        <taxon>Elysia</taxon>
    </lineage>
</organism>
<evidence type="ECO:0000256" key="2">
    <source>
        <dbReference type="SAM" id="Phobius"/>
    </source>
</evidence>
<keyword evidence="4" id="KW-1185">Reference proteome</keyword>
<evidence type="ECO:0000256" key="1">
    <source>
        <dbReference type="SAM" id="MobiDB-lite"/>
    </source>
</evidence>
<evidence type="ECO:0000313" key="3">
    <source>
        <dbReference type="EMBL" id="RUS87042.1"/>
    </source>
</evidence>
<keyword evidence="2" id="KW-0472">Membrane</keyword>
<feature type="transmembrane region" description="Helical" evidence="2">
    <location>
        <begin position="173"/>
        <end position="194"/>
    </location>
</feature>
<feature type="transmembrane region" description="Helical" evidence="2">
    <location>
        <begin position="272"/>
        <end position="297"/>
    </location>
</feature>
<feature type="compositionally biased region" description="Polar residues" evidence="1">
    <location>
        <begin position="1"/>
        <end position="41"/>
    </location>
</feature>
<feature type="region of interest" description="Disordered" evidence="1">
    <location>
        <begin position="1"/>
        <end position="42"/>
    </location>
</feature>
<dbReference type="EMBL" id="RQTK01000121">
    <property type="protein sequence ID" value="RUS87042.1"/>
    <property type="molecule type" value="Genomic_DNA"/>
</dbReference>
<keyword evidence="2" id="KW-1133">Transmembrane helix</keyword>
<accession>A0A433TZP5</accession>
<dbReference type="Proteomes" id="UP000271974">
    <property type="component" value="Unassembled WGS sequence"/>
</dbReference>
<feature type="transmembrane region" description="Helical" evidence="2">
    <location>
        <begin position="200"/>
        <end position="225"/>
    </location>
</feature>
<protein>
    <submittedName>
        <fullName evidence="3">Uncharacterized protein</fullName>
    </submittedName>
</protein>
<name>A0A433TZP5_ELYCH</name>
<evidence type="ECO:0000313" key="4">
    <source>
        <dbReference type="Proteomes" id="UP000271974"/>
    </source>
</evidence>
<reference evidence="3 4" key="1">
    <citation type="submission" date="2019-01" db="EMBL/GenBank/DDBJ databases">
        <title>A draft genome assembly of the solar-powered sea slug Elysia chlorotica.</title>
        <authorList>
            <person name="Cai H."/>
            <person name="Li Q."/>
            <person name="Fang X."/>
            <person name="Li J."/>
            <person name="Curtis N.E."/>
            <person name="Altenburger A."/>
            <person name="Shibata T."/>
            <person name="Feng M."/>
            <person name="Maeda T."/>
            <person name="Schwartz J.A."/>
            <person name="Shigenobu S."/>
            <person name="Lundholm N."/>
            <person name="Nishiyama T."/>
            <person name="Yang H."/>
            <person name="Hasebe M."/>
            <person name="Li S."/>
            <person name="Pierce S.K."/>
            <person name="Wang J."/>
        </authorList>
    </citation>
    <scope>NUCLEOTIDE SEQUENCE [LARGE SCALE GENOMIC DNA]</scope>
    <source>
        <strain evidence="3">EC2010</strain>
        <tissue evidence="3">Whole organism of an adult</tissue>
    </source>
</reference>
<feature type="transmembrane region" description="Helical" evidence="2">
    <location>
        <begin position="137"/>
        <end position="161"/>
    </location>
</feature>
<sequence length="437" mass="46127">MSCNKTTNRNYRNDNYSNTGQASIFPSRSAGSMRSKQQSSPLGGPVGLYVAPGLNGAASPGNAENVTPFRFHRSAGPNGRRQMAIECGLKSLPLTTKWTPTGRINTVLDNADQGPVTQIGMAEACVQISIAVACVQISIAVACVQIGVAVACVQISIAVACVQIGMAVACVQIGMAVACVQIGMVVACVEIGMAEACIQISIAVACVQLSIAVACVQIGMVVACVQIGMAVACVQIGMVVACVQIGMVVACVQIGMVLACVQIGMAEACVQISIAVACVQIGMAVACVQIGMAIPWVQIDKAMVSHRLDPMYLMSGSKVSLQNRYGIDEHDVRRLQEMTQIREGLMSDLKKMKFPYGARAPQHVVQRTHKHRPAIDDTPRIEDDDQSKAGLGPAKPAPVHPSTPASDPADDTTNQQQEKRPPSEHTDDEDSDQAETQ</sequence>
<proteinExistence type="predicted"/>
<dbReference type="AlphaFoldDB" id="A0A433TZP5"/>
<feature type="region of interest" description="Disordered" evidence="1">
    <location>
        <begin position="360"/>
        <end position="437"/>
    </location>
</feature>
<dbReference type="OrthoDB" id="10072401at2759"/>
<feature type="compositionally biased region" description="Acidic residues" evidence="1">
    <location>
        <begin position="426"/>
        <end position="437"/>
    </location>
</feature>
<feature type="transmembrane region" description="Helical" evidence="2">
    <location>
        <begin position="237"/>
        <end position="266"/>
    </location>
</feature>
<gene>
    <name evidence="3" type="ORF">EGW08_005195</name>
</gene>